<evidence type="ECO:0000313" key="1">
    <source>
        <dbReference type="EMBL" id="ADG13104.1"/>
    </source>
</evidence>
<keyword evidence="2" id="KW-1185">Reference proteome</keyword>
<dbReference type="Proteomes" id="UP000002061">
    <property type="component" value="Chromosome"/>
</dbReference>
<accession>D5VRA1</accession>
<dbReference type="InterPro" id="IPR019300">
    <property type="entry name" value="CooT"/>
</dbReference>
<gene>
    <name evidence="1" type="ordered locus">Metin_0434</name>
</gene>
<dbReference type="OrthoDB" id="63425at2157"/>
<dbReference type="GeneID" id="32159802"/>
<protein>
    <submittedName>
        <fullName evidence="1">RNA-binding protein, predicted</fullName>
    </submittedName>
</protein>
<dbReference type="Pfam" id="PF10133">
    <property type="entry name" value="CooT"/>
    <property type="match status" value="1"/>
</dbReference>
<dbReference type="HOGENOM" id="CLU_200895_3_0_2"/>
<dbReference type="AlphaFoldDB" id="D5VRA1"/>
<proteinExistence type="predicted"/>
<dbReference type="STRING" id="573063.Metin_0434"/>
<dbReference type="EMBL" id="CP002009">
    <property type="protein sequence ID" value="ADG13104.1"/>
    <property type="molecule type" value="Genomic_DNA"/>
</dbReference>
<dbReference type="RefSeq" id="WP_013099850.1">
    <property type="nucleotide sequence ID" value="NC_014122.1"/>
</dbReference>
<organism evidence="1 2">
    <name type="scientific">Methanocaldococcus infernus (strain DSM 11812 / JCM 15783 / ME)</name>
    <dbReference type="NCBI Taxonomy" id="573063"/>
    <lineage>
        <taxon>Archaea</taxon>
        <taxon>Methanobacteriati</taxon>
        <taxon>Methanobacteriota</taxon>
        <taxon>Methanomada group</taxon>
        <taxon>Methanococci</taxon>
        <taxon>Methanococcales</taxon>
        <taxon>Methanocaldococcaceae</taxon>
        <taxon>Methanocaldococcus</taxon>
    </lineage>
</organism>
<dbReference type="eggNOG" id="arCOG04856">
    <property type="taxonomic scope" value="Archaea"/>
</dbReference>
<name>D5VRA1_METIM</name>
<evidence type="ECO:0000313" key="2">
    <source>
        <dbReference type="Proteomes" id="UP000002061"/>
    </source>
</evidence>
<reference evidence="1" key="1">
    <citation type="submission" date="2010-04" db="EMBL/GenBank/DDBJ databases">
        <title>Complete sequence of Methanocaldococcus infernus ME.</title>
        <authorList>
            <consortium name="US DOE Joint Genome Institute"/>
            <person name="Lucas S."/>
            <person name="Copeland A."/>
            <person name="Lapidus A."/>
            <person name="Cheng J.-F."/>
            <person name="Bruce D."/>
            <person name="Goodwin L."/>
            <person name="Pitluck S."/>
            <person name="Munk A.C."/>
            <person name="Detter J.C."/>
            <person name="Han C."/>
            <person name="Tapia R."/>
            <person name="Land M."/>
            <person name="Hauser L."/>
            <person name="Kyrpides N."/>
            <person name="Mikhailova N."/>
            <person name="Sieprawska-Lupa M."/>
            <person name="Whitman W.B."/>
            <person name="Woyke T."/>
        </authorList>
    </citation>
    <scope>NUCLEOTIDE SEQUENCE [LARGE SCALE GENOMIC DNA]</scope>
    <source>
        <strain evidence="1">ME</strain>
    </source>
</reference>
<sequence>MCNFNLYYNGELVMEDVMLVEKLEEKVIAINLFGEKKELKGEIKKIDVNNNEIIVEG</sequence>
<dbReference type="KEGG" id="mif:Metin_0434"/>